<feature type="compositionally biased region" description="Polar residues" evidence="1">
    <location>
        <begin position="116"/>
        <end position="129"/>
    </location>
</feature>
<organism evidence="2 3">
    <name type="scientific">Qipengyuania pacifica</name>
    <dbReference type="NCBI Taxonomy" id="2860199"/>
    <lineage>
        <taxon>Bacteria</taxon>
        <taxon>Pseudomonadati</taxon>
        <taxon>Pseudomonadota</taxon>
        <taxon>Alphaproteobacteria</taxon>
        <taxon>Sphingomonadales</taxon>
        <taxon>Erythrobacteraceae</taxon>
        <taxon>Qipengyuania</taxon>
    </lineage>
</organism>
<sequence length="129" mass="13063">MAGHVIAGQGKKLIVIGLFLVLVLILVGGEDDPGVIGGLADADTPVVAEDELAVAQTNSPPPPARREDPALSSWYSQSADSGAAIPQPVVPTPVDDSHLINDAKPMLSVGPPTAPSGPTMNSPDTAVIE</sequence>
<reference evidence="2 3" key="1">
    <citation type="submission" date="2021-08" db="EMBL/GenBank/DDBJ databases">
        <title>Comparative Genomics Analysis of the Genus Qipengyuania Reveals Extensive Genetic Diversity and Metabolic Versatility, Including the Description of Fifteen Novel Species.</title>
        <authorList>
            <person name="Liu Y."/>
        </authorList>
    </citation>
    <scope>NUCLEOTIDE SEQUENCE [LARGE SCALE GENOMIC DNA]</scope>
    <source>
        <strain evidence="2 3">GH25</strain>
    </source>
</reference>
<dbReference type="RefSeq" id="WP_221597002.1">
    <property type="nucleotide sequence ID" value="NZ_JAIGNQ010000001.1"/>
</dbReference>
<gene>
    <name evidence="2" type="ORF">K3177_03300</name>
</gene>
<comment type="caution">
    <text evidence="2">The sequence shown here is derived from an EMBL/GenBank/DDBJ whole genome shotgun (WGS) entry which is preliminary data.</text>
</comment>
<feature type="region of interest" description="Disordered" evidence="1">
    <location>
        <begin position="54"/>
        <end position="129"/>
    </location>
</feature>
<keyword evidence="3" id="KW-1185">Reference proteome</keyword>
<proteinExistence type="predicted"/>
<protein>
    <submittedName>
        <fullName evidence="2">Uncharacterized protein</fullName>
    </submittedName>
</protein>
<dbReference type="EMBL" id="JAIGNQ010000001">
    <property type="protein sequence ID" value="MBX7487532.1"/>
    <property type="molecule type" value="Genomic_DNA"/>
</dbReference>
<evidence type="ECO:0000313" key="2">
    <source>
        <dbReference type="EMBL" id="MBX7487532.1"/>
    </source>
</evidence>
<accession>A0ABS7JIA4</accession>
<dbReference type="Proteomes" id="UP000776651">
    <property type="component" value="Unassembled WGS sequence"/>
</dbReference>
<evidence type="ECO:0000256" key="1">
    <source>
        <dbReference type="SAM" id="MobiDB-lite"/>
    </source>
</evidence>
<name>A0ABS7JIA4_9SPHN</name>
<evidence type="ECO:0000313" key="3">
    <source>
        <dbReference type="Proteomes" id="UP000776651"/>
    </source>
</evidence>